<evidence type="ECO:0000313" key="4">
    <source>
        <dbReference type="Proteomes" id="UP000001075"/>
    </source>
</evidence>
<gene>
    <name evidence="3" type="ORF">I79_015628</name>
</gene>
<evidence type="ECO:0000313" key="3">
    <source>
        <dbReference type="EMBL" id="EGW11501.1"/>
    </source>
</evidence>
<protein>
    <submittedName>
        <fullName evidence="3">Uncharacterized protein</fullName>
    </submittedName>
</protein>
<feature type="chain" id="PRO_5003444934" evidence="2">
    <location>
        <begin position="17"/>
        <end position="52"/>
    </location>
</feature>
<dbReference type="AlphaFoldDB" id="G3HXA9"/>
<accession>G3HXA9</accession>
<feature type="signal peptide" evidence="2">
    <location>
        <begin position="1"/>
        <end position="16"/>
    </location>
</feature>
<evidence type="ECO:0000256" key="2">
    <source>
        <dbReference type="SAM" id="SignalP"/>
    </source>
</evidence>
<feature type="region of interest" description="Disordered" evidence="1">
    <location>
        <begin position="32"/>
        <end position="52"/>
    </location>
</feature>
<reference evidence="4" key="1">
    <citation type="journal article" date="2011" name="Nat. Biotechnol.">
        <title>The genomic sequence of the Chinese hamster ovary (CHO)-K1 cell line.</title>
        <authorList>
            <person name="Xu X."/>
            <person name="Nagarajan H."/>
            <person name="Lewis N.E."/>
            <person name="Pan S."/>
            <person name="Cai Z."/>
            <person name="Liu X."/>
            <person name="Chen W."/>
            <person name="Xie M."/>
            <person name="Wang W."/>
            <person name="Hammond S."/>
            <person name="Andersen M.R."/>
            <person name="Neff N."/>
            <person name="Passarelli B."/>
            <person name="Koh W."/>
            <person name="Fan H.C."/>
            <person name="Wang J."/>
            <person name="Gui Y."/>
            <person name="Lee K.H."/>
            <person name="Betenbaugh M.J."/>
            <person name="Quake S.R."/>
            <person name="Famili I."/>
            <person name="Palsson B.O."/>
            <person name="Wang J."/>
        </authorList>
    </citation>
    <scope>NUCLEOTIDE SEQUENCE [LARGE SCALE GENOMIC DNA]</scope>
    <source>
        <strain evidence="4">CHO K1 cell line</strain>
    </source>
</reference>
<evidence type="ECO:0000256" key="1">
    <source>
        <dbReference type="SAM" id="MobiDB-lite"/>
    </source>
</evidence>
<dbReference type="Proteomes" id="UP000001075">
    <property type="component" value="Unassembled WGS sequence"/>
</dbReference>
<dbReference type="EMBL" id="JH000863">
    <property type="protein sequence ID" value="EGW11501.1"/>
    <property type="molecule type" value="Genomic_DNA"/>
</dbReference>
<sequence>MSINVVSCMLPFYLLSVTPHCLWILSSNMPLAGPSDSEESSVPKTLAPELHT</sequence>
<keyword evidence="2" id="KW-0732">Signal</keyword>
<organism evidence="3 4">
    <name type="scientific">Cricetulus griseus</name>
    <name type="common">Chinese hamster</name>
    <name type="synonym">Cricetulus barabensis griseus</name>
    <dbReference type="NCBI Taxonomy" id="10029"/>
    <lineage>
        <taxon>Eukaryota</taxon>
        <taxon>Metazoa</taxon>
        <taxon>Chordata</taxon>
        <taxon>Craniata</taxon>
        <taxon>Vertebrata</taxon>
        <taxon>Euteleostomi</taxon>
        <taxon>Mammalia</taxon>
        <taxon>Eutheria</taxon>
        <taxon>Euarchontoglires</taxon>
        <taxon>Glires</taxon>
        <taxon>Rodentia</taxon>
        <taxon>Myomorpha</taxon>
        <taxon>Muroidea</taxon>
        <taxon>Cricetidae</taxon>
        <taxon>Cricetinae</taxon>
        <taxon>Cricetulus</taxon>
    </lineage>
</organism>
<dbReference type="InParanoid" id="G3HXA9"/>
<name>G3HXA9_CRIGR</name>
<proteinExistence type="predicted"/>